<organism evidence="2 3">
    <name type="scientific">Tanacetum coccineum</name>
    <dbReference type="NCBI Taxonomy" id="301880"/>
    <lineage>
        <taxon>Eukaryota</taxon>
        <taxon>Viridiplantae</taxon>
        <taxon>Streptophyta</taxon>
        <taxon>Embryophyta</taxon>
        <taxon>Tracheophyta</taxon>
        <taxon>Spermatophyta</taxon>
        <taxon>Magnoliopsida</taxon>
        <taxon>eudicotyledons</taxon>
        <taxon>Gunneridae</taxon>
        <taxon>Pentapetalae</taxon>
        <taxon>asterids</taxon>
        <taxon>campanulids</taxon>
        <taxon>Asterales</taxon>
        <taxon>Asteraceae</taxon>
        <taxon>Asteroideae</taxon>
        <taxon>Anthemideae</taxon>
        <taxon>Anthemidinae</taxon>
        <taxon>Tanacetum</taxon>
    </lineage>
</organism>
<keyword evidence="3" id="KW-1185">Reference proteome</keyword>
<comment type="caution">
    <text evidence="2">The sequence shown here is derived from an EMBL/GenBank/DDBJ whole genome shotgun (WGS) entry which is preliminary data.</text>
</comment>
<sequence length="861" mass="99641">MDMFPATLKLPMENPKQPFIPPADYDYIKPFLRILGYQGSLDKDFLHYVQQKKNVIQYPRFTKLIIADIMEKYESVPKRLEEDYHTIKDDTPLVSVYSIGEVTVRGMLIQNDLLTNAIKDTQAYKDYEAKYEGVEVPMIQPEPVESTQGTHRKPRATRTPNPEEEEEKRKTSYSSDRLEPESHKENLKMNDDDETKDDKKDDDDNDYADHDDHTLIKTQVSGSLEIRKEKIQTPIPSPPRSLGNYLSLDKAITQELMVFVSPTPATSSQDRSKPISRRYTHIQGAIKRMCMRQGFMMQKRRTRYVNNHHFHGIKEQVDKALKDIVPKLTTKVTNDLIIDNIPRIVTNAIKKEREYSQAVLWDVLKAKFEKPSASSGFCRYDAFHKHDHDEHQGDDAPPKGEKSAKRQKTSKSLKSARDEVIPKDETPELIEEFQNVDKRNGNTEEKRYTLSLHKIHAILFPEEDLEEKMNRWINHRKVRDDPEELFSDHRIVKVVSVTNKQQYRLDFMQRIIVIRGNDKPDSFSKADFKYLNKNDIEIFQEFQLGIESYHIKINLTAPTLTFPNNKACDPFSIVDKPTTGLIYLNIKNGKRFMDLEELSKFCDVTLEKDTKSMVEGSEVPIIKENPLVYETPKKKKKSQSVDKGKDKDFFRKGGLFKVLRDVGDGSVVCSWQIFARVGILCRHIFFVFKNANVEMISQQHILRRWTKNLIPATLRNKRNKYGEKNVIVENFANEETSIVDHCVHLLSKDEPRLDAFVKKLKLLKKDVEADNLEQLVGVPKPLVVDVNNPSVGTNKGRRNLRIKRGKEKAIKKSLKNRNSCLLCGGTDHNKRMCPGRFRVKGEEVVAQEEVVVQDEVSVQEK</sequence>
<feature type="compositionally biased region" description="Acidic residues" evidence="1">
    <location>
        <begin position="191"/>
        <end position="206"/>
    </location>
</feature>
<feature type="region of interest" description="Disordered" evidence="1">
    <location>
        <begin position="136"/>
        <end position="221"/>
    </location>
</feature>
<gene>
    <name evidence="2" type="ORF">Tco_1132112</name>
</gene>
<evidence type="ECO:0000313" key="3">
    <source>
        <dbReference type="Proteomes" id="UP001151760"/>
    </source>
</evidence>
<dbReference type="Proteomes" id="UP001151760">
    <property type="component" value="Unassembled WGS sequence"/>
</dbReference>
<dbReference type="PANTHER" id="PTHR47718">
    <property type="entry name" value="OS01G0519700 PROTEIN"/>
    <property type="match status" value="1"/>
</dbReference>
<feature type="compositionally biased region" description="Basic and acidic residues" evidence="1">
    <location>
        <begin position="176"/>
        <end position="190"/>
    </location>
</feature>
<evidence type="ECO:0008006" key="4">
    <source>
        <dbReference type="Google" id="ProtNLM"/>
    </source>
</evidence>
<name>A0ABQ5JAZ5_9ASTR</name>
<protein>
    <recommendedName>
        <fullName evidence="4">Protein FAR1-RELATED SEQUENCE</fullName>
    </recommendedName>
</protein>
<dbReference type="EMBL" id="BQNB010021753">
    <property type="protein sequence ID" value="GJU09716.1"/>
    <property type="molecule type" value="Genomic_DNA"/>
</dbReference>
<reference evidence="2" key="2">
    <citation type="submission" date="2022-01" db="EMBL/GenBank/DDBJ databases">
        <authorList>
            <person name="Yamashiro T."/>
            <person name="Shiraishi A."/>
            <person name="Satake H."/>
            <person name="Nakayama K."/>
        </authorList>
    </citation>
    <scope>NUCLEOTIDE SEQUENCE</scope>
</reference>
<feature type="compositionally biased region" description="Basic and acidic residues" evidence="1">
    <location>
        <begin position="387"/>
        <end position="404"/>
    </location>
</feature>
<accession>A0ABQ5JAZ5</accession>
<evidence type="ECO:0000256" key="1">
    <source>
        <dbReference type="SAM" id="MobiDB-lite"/>
    </source>
</evidence>
<dbReference type="PANTHER" id="PTHR47718:SF12">
    <property type="entry name" value="PROTEIN FAR1-RELATED SEQUENCE"/>
    <property type="match status" value="1"/>
</dbReference>
<evidence type="ECO:0000313" key="2">
    <source>
        <dbReference type="EMBL" id="GJU09716.1"/>
    </source>
</evidence>
<feature type="region of interest" description="Disordered" evidence="1">
    <location>
        <begin position="387"/>
        <end position="421"/>
    </location>
</feature>
<proteinExistence type="predicted"/>
<reference evidence="2" key="1">
    <citation type="journal article" date="2022" name="Int. J. Mol. Sci.">
        <title>Draft Genome of Tanacetum Coccineum: Genomic Comparison of Closely Related Tanacetum-Family Plants.</title>
        <authorList>
            <person name="Yamashiro T."/>
            <person name="Shiraishi A."/>
            <person name="Nakayama K."/>
            <person name="Satake H."/>
        </authorList>
    </citation>
    <scope>NUCLEOTIDE SEQUENCE</scope>
</reference>